<gene>
    <name evidence="4" type="ORF">KK060_00065</name>
</gene>
<evidence type="ECO:0000313" key="5">
    <source>
        <dbReference type="Proteomes" id="UP000772618"/>
    </source>
</evidence>
<accession>A0ABS5VJL4</accession>
<dbReference type="EMBL" id="JAHESD010000001">
    <property type="protein sequence ID" value="MBT1701650.1"/>
    <property type="molecule type" value="Genomic_DNA"/>
</dbReference>
<protein>
    <submittedName>
        <fullName evidence="4">Glycosyltransferase family 4 protein</fullName>
    </submittedName>
</protein>
<dbReference type="Pfam" id="PF13439">
    <property type="entry name" value="Glyco_transf_4"/>
    <property type="match status" value="1"/>
</dbReference>
<sequence>MNIGFEAKRFFTNSTGLGNYSRFIVDALSVNNENDNFFLYTPSNVPGKASKEILNRRNVKVVRPSSTYQMFKAGSLWRTWGISQHPTIDSLNVFHGLSHELPIGLPVHIKKIVTVHDLIFLRYPQFYRQIDIWIYKSKLLHACRNADKIIAVSKQTASDLIEFLHVDEKKIEVVYQGCHSNFKRKLSAQEIEQVKIKHQLPAEYILNVGTVEERKNVLVLVKALAQIPEKSRLPLIIMGKHTPYYQTVVEEAAKLGVIKNIRFLNNIPFADFPAIYQGAKVFVYPSLFEGFGIPLVEAIESCVPVITSEGSCFIEAAGPSAKYINPKRSDELKKTLMEVLSDDTLRDQMIKGSTEYIQKFRPEVISSNLIKAYKTA</sequence>
<dbReference type="CDD" id="cd03809">
    <property type="entry name" value="GT4_MtfB-like"/>
    <property type="match status" value="1"/>
</dbReference>
<keyword evidence="1" id="KW-0808">Transferase</keyword>
<reference evidence="4 5" key="1">
    <citation type="submission" date="2021-05" db="EMBL/GenBank/DDBJ databases">
        <title>A Polyphasic approach of four new species of the genus Ohtaekwangia: Ohtaekwangia histidinii sp. nov., Ohtaekwangia cretensis sp. nov., Ohtaekwangia indiensis sp. nov., Ohtaekwangia reichenbachii sp. nov. from diverse environment.</title>
        <authorList>
            <person name="Octaviana S."/>
        </authorList>
    </citation>
    <scope>NUCLEOTIDE SEQUENCE [LARGE SCALE GENOMIC DNA]</scope>
    <source>
        <strain evidence="4 5">PWU20</strain>
    </source>
</reference>
<dbReference type="PANTHER" id="PTHR46401:SF2">
    <property type="entry name" value="GLYCOSYLTRANSFERASE WBBK-RELATED"/>
    <property type="match status" value="1"/>
</dbReference>
<keyword evidence="5" id="KW-1185">Reference proteome</keyword>
<proteinExistence type="predicted"/>
<dbReference type="Proteomes" id="UP000772618">
    <property type="component" value="Unassembled WGS sequence"/>
</dbReference>
<dbReference type="SUPFAM" id="SSF53756">
    <property type="entry name" value="UDP-Glycosyltransferase/glycogen phosphorylase"/>
    <property type="match status" value="1"/>
</dbReference>
<comment type="caution">
    <text evidence="4">The sequence shown here is derived from an EMBL/GenBank/DDBJ whole genome shotgun (WGS) entry which is preliminary data.</text>
</comment>
<feature type="domain" description="Glycosyl transferase family 1" evidence="2">
    <location>
        <begin position="192"/>
        <end position="353"/>
    </location>
</feature>
<dbReference type="PANTHER" id="PTHR46401">
    <property type="entry name" value="GLYCOSYLTRANSFERASE WBBK-RELATED"/>
    <property type="match status" value="1"/>
</dbReference>
<name>A0ABS5VJL4_9BACT</name>
<dbReference type="RefSeq" id="WP_254151351.1">
    <property type="nucleotide sequence ID" value="NZ_JAHESD010000001.1"/>
</dbReference>
<dbReference type="Gene3D" id="3.40.50.2000">
    <property type="entry name" value="Glycogen Phosphorylase B"/>
    <property type="match status" value="2"/>
</dbReference>
<evidence type="ECO:0000256" key="1">
    <source>
        <dbReference type="ARBA" id="ARBA00022679"/>
    </source>
</evidence>
<feature type="domain" description="Glycosyltransferase subfamily 4-like N-terminal" evidence="3">
    <location>
        <begin position="107"/>
        <end position="177"/>
    </location>
</feature>
<evidence type="ECO:0000313" key="4">
    <source>
        <dbReference type="EMBL" id="MBT1701650.1"/>
    </source>
</evidence>
<dbReference type="InterPro" id="IPR001296">
    <property type="entry name" value="Glyco_trans_1"/>
</dbReference>
<evidence type="ECO:0000259" key="2">
    <source>
        <dbReference type="Pfam" id="PF00534"/>
    </source>
</evidence>
<evidence type="ECO:0000259" key="3">
    <source>
        <dbReference type="Pfam" id="PF13439"/>
    </source>
</evidence>
<dbReference type="Pfam" id="PF00534">
    <property type="entry name" value="Glycos_transf_1"/>
    <property type="match status" value="1"/>
</dbReference>
<organism evidence="4 5">
    <name type="scientific">Chryseosolibacter indicus</name>
    <dbReference type="NCBI Taxonomy" id="2782351"/>
    <lineage>
        <taxon>Bacteria</taxon>
        <taxon>Pseudomonadati</taxon>
        <taxon>Bacteroidota</taxon>
        <taxon>Cytophagia</taxon>
        <taxon>Cytophagales</taxon>
        <taxon>Chryseotaleaceae</taxon>
        <taxon>Chryseosolibacter</taxon>
    </lineage>
</organism>
<dbReference type="InterPro" id="IPR028098">
    <property type="entry name" value="Glyco_trans_4-like_N"/>
</dbReference>